<dbReference type="SUPFAM" id="SSF55961">
    <property type="entry name" value="Bet v1-like"/>
    <property type="match status" value="1"/>
</dbReference>
<feature type="region of interest" description="Disordered" evidence="1">
    <location>
        <begin position="340"/>
        <end position="407"/>
    </location>
</feature>
<sequence>MAALHTALECLKPVSIDELPTDNADLHSYIRDLLIQARWIVETLPEPLSLPSTASTSTGNSNNKTTAALRESSSNSAFDAVDMVALQKEWGKPFNRIDNVKENPMQIPVYKLKSKDGKGTWFARRSVHVGPLPFDKFKEKLQSELAETMRIRDEMGEGGSIRGVGSERRLERLSVPMQSAQTDAASGPENELGVIEVHHLAAHFPGPSTSRDFVTLLLSSDKALNVSCHTKEDRQDESFVPPRHFMIISKPCKHPDAPVRKGYIRGEYQSIEMIRELPVMADAESVSTAENKGNPNPVEWIMITRSDPGGNIPKWMVDKGTVPSIISDTKKFIDWAIQDEPESDNAEEKPFSSPQSLDDYGRQKEKGVQSNLQPGEQTRNVQSISGQTSSKERKYSVPEEDRDGADTMPAHMVGLAAGIMRGVSSTLASVAPKSLFDFIDLPGHAGQPGDKSTESHHSGPENDGDNLSEKSTSSEDGDHPSSRSSKASFASVHLHPRNPLQYSERGNSFIAQTIPPSPGIKNDNELAVPSMNGASSAGSSIRSLKQDMIPTNSHNKELTKLANRKAKIVKELEVNHEERDKFLSQISLESDTNSNGEIQESIPPPSESKKDSSSSRKNLATLERKEAKLSSQLHKIEAQQQKVMAKIESKRQKESEKNERDKLKAEVEKVRKEMARMKVEMDGLRKERLEWLSLVGRLQQENIQLAAQVQKAND</sequence>
<evidence type="ECO:0000259" key="2">
    <source>
        <dbReference type="Pfam" id="PF11274"/>
    </source>
</evidence>
<gene>
    <name evidence="3" type="ORF">PRK78_000735</name>
</gene>
<feature type="compositionally biased region" description="Basic and acidic residues" evidence="1">
    <location>
        <begin position="472"/>
        <end position="481"/>
    </location>
</feature>
<feature type="domain" description="DUF3074" evidence="2">
    <location>
        <begin position="121"/>
        <end position="336"/>
    </location>
</feature>
<accession>A0AAF0DB85</accession>
<feature type="region of interest" description="Disordered" evidence="1">
    <location>
        <begin position="573"/>
        <end position="664"/>
    </location>
</feature>
<dbReference type="Gene3D" id="3.30.530.20">
    <property type="match status" value="1"/>
</dbReference>
<evidence type="ECO:0000313" key="3">
    <source>
        <dbReference type="EMBL" id="WEW55306.1"/>
    </source>
</evidence>
<feature type="compositionally biased region" description="Basic and acidic residues" evidence="1">
    <location>
        <begin position="390"/>
        <end position="399"/>
    </location>
</feature>
<feature type="compositionally biased region" description="Polar residues" evidence="1">
    <location>
        <begin position="532"/>
        <end position="542"/>
    </location>
</feature>
<feature type="compositionally biased region" description="Low complexity" evidence="1">
    <location>
        <begin position="482"/>
        <end position="491"/>
    </location>
</feature>
<feature type="compositionally biased region" description="Polar residues" evidence="1">
    <location>
        <begin position="368"/>
        <end position="389"/>
    </location>
</feature>
<dbReference type="EMBL" id="CP120627">
    <property type="protein sequence ID" value="WEW55306.1"/>
    <property type="molecule type" value="Genomic_DNA"/>
</dbReference>
<dbReference type="InterPro" id="IPR024500">
    <property type="entry name" value="DUF3074"/>
</dbReference>
<dbReference type="InterPro" id="IPR023393">
    <property type="entry name" value="START-like_dom_sf"/>
</dbReference>
<feature type="compositionally biased region" description="Low complexity" evidence="1">
    <location>
        <begin position="50"/>
        <end position="68"/>
    </location>
</feature>
<feature type="compositionally biased region" description="Polar residues" evidence="1">
    <location>
        <begin position="584"/>
        <end position="598"/>
    </location>
</feature>
<feature type="compositionally biased region" description="Polar residues" evidence="1">
    <location>
        <begin position="629"/>
        <end position="642"/>
    </location>
</feature>
<dbReference type="AlphaFoldDB" id="A0AAF0DB85"/>
<feature type="compositionally biased region" description="Basic and acidic residues" evidence="1">
    <location>
        <begin position="451"/>
        <end position="460"/>
    </location>
</feature>
<feature type="region of interest" description="Disordered" evidence="1">
    <location>
        <begin position="510"/>
        <end position="542"/>
    </location>
</feature>
<dbReference type="Proteomes" id="UP001219355">
    <property type="component" value="Chromosome 1"/>
</dbReference>
<keyword evidence="4" id="KW-1185">Reference proteome</keyword>
<feature type="region of interest" description="Disordered" evidence="1">
    <location>
        <begin position="441"/>
        <end position="491"/>
    </location>
</feature>
<proteinExistence type="predicted"/>
<evidence type="ECO:0000313" key="4">
    <source>
        <dbReference type="Proteomes" id="UP001219355"/>
    </source>
</evidence>
<reference evidence="3" key="1">
    <citation type="submission" date="2023-03" db="EMBL/GenBank/DDBJ databases">
        <title>Emydomyces testavorans Genome Sequence.</title>
        <authorList>
            <person name="Hoyer L."/>
        </authorList>
    </citation>
    <scope>NUCLEOTIDE SEQUENCE</scope>
    <source>
        <strain evidence="3">16-2883</strain>
    </source>
</reference>
<evidence type="ECO:0000256" key="1">
    <source>
        <dbReference type="SAM" id="MobiDB-lite"/>
    </source>
</evidence>
<feature type="compositionally biased region" description="Basic and acidic residues" evidence="1">
    <location>
        <begin position="573"/>
        <end position="582"/>
    </location>
</feature>
<dbReference type="Pfam" id="PF11274">
    <property type="entry name" value="DUF3074"/>
    <property type="match status" value="1"/>
</dbReference>
<organism evidence="3 4">
    <name type="scientific">Emydomyces testavorans</name>
    <dbReference type="NCBI Taxonomy" id="2070801"/>
    <lineage>
        <taxon>Eukaryota</taxon>
        <taxon>Fungi</taxon>
        <taxon>Dikarya</taxon>
        <taxon>Ascomycota</taxon>
        <taxon>Pezizomycotina</taxon>
        <taxon>Eurotiomycetes</taxon>
        <taxon>Eurotiomycetidae</taxon>
        <taxon>Onygenales</taxon>
        <taxon>Nannizziopsiaceae</taxon>
        <taxon>Emydomyces</taxon>
    </lineage>
</organism>
<name>A0AAF0DB85_9EURO</name>
<protein>
    <recommendedName>
        <fullName evidence="2">DUF3074 domain-containing protein</fullName>
    </recommendedName>
</protein>
<dbReference type="PANTHER" id="PTHR40370">
    <property type="entry name" value="EXPRESSED PROTEIN"/>
    <property type="match status" value="1"/>
</dbReference>
<dbReference type="PANTHER" id="PTHR40370:SF1">
    <property type="entry name" value="DUF3074 DOMAIN-CONTAINING PROTEIN"/>
    <property type="match status" value="1"/>
</dbReference>
<feature type="region of interest" description="Disordered" evidence="1">
    <location>
        <begin position="50"/>
        <end position="72"/>
    </location>
</feature>
<feature type="compositionally biased region" description="Basic and acidic residues" evidence="1">
    <location>
        <begin position="645"/>
        <end position="664"/>
    </location>
</feature>